<dbReference type="InterPro" id="IPR036188">
    <property type="entry name" value="FAD/NAD-bd_sf"/>
</dbReference>
<reference evidence="4" key="1">
    <citation type="submission" date="2016-10" db="EMBL/GenBank/DDBJ databases">
        <authorList>
            <person name="Varghese N."/>
            <person name="Submissions S."/>
        </authorList>
    </citation>
    <scope>NUCLEOTIDE SEQUENCE [LARGE SCALE GENOMIC DNA]</scope>
    <source>
        <strain evidence="4">CGMCC 4.5579</strain>
    </source>
</reference>
<evidence type="ECO:0000259" key="2">
    <source>
        <dbReference type="Pfam" id="PF01266"/>
    </source>
</evidence>
<evidence type="ECO:0000313" key="4">
    <source>
        <dbReference type="Proteomes" id="UP000198727"/>
    </source>
</evidence>
<dbReference type="GO" id="GO:0005737">
    <property type="term" value="C:cytoplasm"/>
    <property type="evidence" value="ECO:0007669"/>
    <property type="project" value="TreeGrafter"/>
</dbReference>
<evidence type="ECO:0000313" key="3">
    <source>
        <dbReference type="EMBL" id="SFQ59923.1"/>
    </source>
</evidence>
<evidence type="ECO:0000256" key="1">
    <source>
        <dbReference type="ARBA" id="ARBA00023002"/>
    </source>
</evidence>
<keyword evidence="4" id="KW-1185">Reference proteome</keyword>
<dbReference type="STRING" id="587909.SAMN05421810_110133"/>
<keyword evidence="1" id="KW-0560">Oxidoreductase</keyword>
<dbReference type="PANTHER" id="PTHR13847">
    <property type="entry name" value="SARCOSINE DEHYDROGENASE-RELATED"/>
    <property type="match status" value="1"/>
</dbReference>
<dbReference type="GO" id="GO:0016491">
    <property type="term" value="F:oxidoreductase activity"/>
    <property type="evidence" value="ECO:0007669"/>
    <property type="project" value="UniProtKB-KW"/>
</dbReference>
<dbReference type="AlphaFoldDB" id="A0A1I5ZU93"/>
<sequence length="386" mass="40914">MPAALPRTASVVIIGGGVIGTSVAFHLAEAGVSDVVLVERDELGSGSTCKAAGGVRAQFSDELNIELGARGLDAFLRFRERPGQEIDLRQVGYLFLLSTPDQVVAFERDVALQNELGVASWMIDVDEARRLSPLIDTDGLLAAAFSADAGHCTPESVVLGYATAARRLGATLCTGVSVLDIVTHADRVTAVVTDHGTIAADTVICAAGAWSRSIGDMVGVDLPVSPVRRQILFTEPMPDLPPAVPFTIDFATSFYFHREGRGLLLGMSDPDQDPGFHLDYSDAWLPRLGAAIETRAPRLLDVGLADGWAGLYEVTPDHNALIGRADAPSNFLYATGFSGHGFLQAPAVGEVVRDLCLGHAPVVDVRPLSARRFAGSAQLRPETHIV</sequence>
<dbReference type="Pfam" id="PF01266">
    <property type="entry name" value="DAO"/>
    <property type="match status" value="1"/>
</dbReference>
<dbReference type="Gene3D" id="3.30.9.10">
    <property type="entry name" value="D-Amino Acid Oxidase, subunit A, domain 2"/>
    <property type="match status" value="1"/>
</dbReference>
<gene>
    <name evidence="3" type="ORF">SAMN05421810_110133</name>
</gene>
<dbReference type="Proteomes" id="UP000198727">
    <property type="component" value="Unassembled WGS sequence"/>
</dbReference>
<accession>A0A1I5ZU93</accession>
<dbReference type="SUPFAM" id="SSF51905">
    <property type="entry name" value="FAD/NAD(P)-binding domain"/>
    <property type="match status" value="1"/>
</dbReference>
<proteinExistence type="predicted"/>
<dbReference type="Gene3D" id="3.50.50.60">
    <property type="entry name" value="FAD/NAD(P)-binding domain"/>
    <property type="match status" value="1"/>
</dbReference>
<dbReference type="PANTHER" id="PTHR13847:SF287">
    <property type="entry name" value="FAD-DEPENDENT OXIDOREDUCTASE DOMAIN-CONTAINING PROTEIN 1"/>
    <property type="match status" value="1"/>
</dbReference>
<feature type="domain" description="FAD dependent oxidoreductase" evidence="2">
    <location>
        <begin position="11"/>
        <end position="355"/>
    </location>
</feature>
<name>A0A1I5ZU93_9PSEU</name>
<protein>
    <submittedName>
        <fullName evidence="3">Sarcosine oxidase subunit beta</fullName>
    </submittedName>
</protein>
<dbReference type="EMBL" id="FOWW01000010">
    <property type="protein sequence ID" value="SFQ59923.1"/>
    <property type="molecule type" value="Genomic_DNA"/>
</dbReference>
<dbReference type="RefSeq" id="WP_177216998.1">
    <property type="nucleotide sequence ID" value="NZ_FOWW01000010.1"/>
</dbReference>
<dbReference type="InterPro" id="IPR006076">
    <property type="entry name" value="FAD-dep_OxRdtase"/>
</dbReference>
<organism evidence="3 4">
    <name type="scientific">Amycolatopsis arida</name>
    <dbReference type="NCBI Taxonomy" id="587909"/>
    <lineage>
        <taxon>Bacteria</taxon>
        <taxon>Bacillati</taxon>
        <taxon>Actinomycetota</taxon>
        <taxon>Actinomycetes</taxon>
        <taxon>Pseudonocardiales</taxon>
        <taxon>Pseudonocardiaceae</taxon>
        <taxon>Amycolatopsis</taxon>
    </lineage>
</organism>